<comment type="caution">
    <text evidence="2">The sequence shown here is derived from an EMBL/GenBank/DDBJ whole genome shotgun (WGS) entry which is preliminary data.</text>
</comment>
<protein>
    <submittedName>
        <fullName evidence="2">Uncharacterized protein</fullName>
    </submittedName>
</protein>
<proteinExistence type="predicted"/>
<dbReference type="Proteomes" id="UP001458946">
    <property type="component" value="Unassembled WGS sequence"/>
</dbReference>
<reference evidence="2 3" key="1">
    <citation type="submission" date="2024-02" db="EMBL/GenBank/DDBJ databases">
        <title>Deinococcus xinjiangensis NBRC 107630.</title>
        <authorList>
            <person name="Ichikawa N."/>
            <person name="Katano-Makiyama Y."/>
            <person name="Hidaka K."/>
        </authorList>
    </citation>
    <scope>NUCLEOTIDE SEQUENCE [LARGE SCALE GENOMIC DNA]</scope>
    <source>
        <strain evidence="2 3">NBRC 107630</strain>
    </source>
</reference>
<organism evidence="2 3">
    <name type="scientific">Deinococcus xinjiangensis</name>
    <dbReference type="NCBI Taxonomy" id="457454"/>
    <lineage>
        <taxon>Bacteria</taxon>
        <taxon>Thermotogati</taxon>
        <taxon>Deinococcota</taxon>
        <taxon>Deinococci</taxon>
        <taxon>Deinococcales</taxon>
        <taxon>Deinococcaceae</taxon>
        <taxon>Deinococcus</taxon>
    </lineage>
</organism>
<evidence type="ECO:0000256" key="1">
    <source>
        <dbReference type="SAM" id="MobiDB-lite"/>
    </source>
</evidence>
<dbReference type="RefSeq" id="WP_353542976.1">
    <property type="nucleotide sequence ID" value="NZ_BAABRN010000035.1"/>
</dbReference>
<feature type="region of interest" description="Disordered" evidence="1">
    <location>
        <begin position="56"/>
        <end position="79"/>
    </location>
</feature>
<name>A0ABP9VI12_9DEIO</name>
<sequence>MTAAHAAEVNRFMPKTEPRIIVTASNREAAQRQYWRHVANRACLAILADVREPVLTARQGSTNPTRGPEAPPRPSIGTDTFKVRAEPIQIEMQGQTIQTDWLEIDLLVRPSNPANILTLAVLRDWATPQSGDVLFRYDSHRQQLRPKSGLSGDVVYLFEMLLWPHADELLEALGG</sequence>
<evidence type="ECO:0000313" key="3">
    <source>
        <dbReference type="Proteomes" id="UP001458946"/>
    </source>
</evidence>
<dbReference type="EMBL" id="BAABRN010000035">
    <property type="protein sequence ID" value="GAA5503003.1"/>
    <property type="molecule type" value="Genomic_DNA"/>
</dbReference>
<gene>
    <name evidence="2" type="ORF">Dxin01_02752</name>
</gene>
<accession>A0ABP9VI12</accession>
<evidence type="ECO:0000313" key="2">
    <source>
        <dbReference type="EMBL" id="GAA5503003.1"/>
    </source>
</evidence>
<keyword evidence="3" id="KW-1185">Reference proteome</keyword>